<keyword evidence="2" id="KW-0812">Transmembrane</keyword>
<evidence type="ECO:0000256" key="1">
    <source>
        <dbReference type="SAM" id="MobiDB-lite"/>
    </source>
</evidence>
<feature type="region of interest" description="Disordered" evidence="1">
    <location>
        <begin position="259"/>
        <end position="280"/>
    </location>
</feature>
<feature type="compositionally biased region" description="Pro residues" evidence="1">
    <location>
        <begin position="439"/>
        <end position="462"/>
    </location>
</feature>
<evidence type="ECO:0008006" key="5">
    <source>
        <dbReference type="Google" id="ProtNLM"/>
    </source>
</evidence>
<keyword evidence="2" id="KW-1133">Transmembrane helix</keyword>
<keyword evidence="2" id="KW-0472">Membrane</keyword>
<feature type="compositionally biased region" description="Low complexity" evidence="1">
    <location>
        <begin position="429"/>
        <end position="438"/>
    </location>
</feature>
<dbReference type="Proteomes" id="UP001172457">
    <property type="component" value="Chromosome 6"/>
</dbReference>
<feature type="region of interest" description="Disordered" evidence="1">
    <location>
        <begin position="331"/>
        <end position="462"/>
    </location>
</feature>
<dbReference type="Pfam" id="PF14223">
    <property type="entry name" value="Retrotran_gag_2"/>
    <property type="match status" value="1"/>
</dbReference>
<dbReference type="AlphaFoldDB" id="A0AA38WDD1"/>
<dbReference type="EMBL" id="JARYMX010000006">
    <property type="protein sequence ID" value="KAJ9544191.1"/>
    <property type="molecule type" value="Genomic_DNA"/>
</dbReference>
<proteinExistence type="predicted"/>
<reference evidence="3" key="1">
    <citation type="submission" date="2023-03" db="EMBL/GenBank/DDBJ databases">
        <title>Chromosome-scale reference genome and RAD-based genetic map of yellow starthistle (Centaurea solstitialis) reveal putative structural variation and QTLs associated with invader traits.</title>
        <authorList>
            <person name="Reatini B."/>
            <person name="Cang F.A."/>
            <person name="Jiang Q."/>
            <person name="Mckibben M.T.W."/>
            <person name="Barker M.S."/>
            <person name="Rieseberg L.H."/>
            <person name="Dlugosch K.M."/>
        </authorList>
    </citation>
    <scope>NUCLEOTIDE SEQUENCE</scope>
    <source>
        <strain evidence="3">CAN-66</strain>
        <tissue evidence="3">Leaf</tissue>
    </source>
</reference>
<feature type="transmembrane region" description="Helical" evidence="2">
    <location>
        <begin position="535"/>
        <end position="555"/>
    </location>
</feature>
<accession>A0AA38WDD1</accession>
<name>A0AA38WDD1_9ASTR</name>
<feature type="compositionally biased region" description="Low complexity" evidence="1">
    <location>
        <begin position="371"/>
        <end position="382"/>
    </location>
</feature>
<gene>
    <name evidence="3" type="ORF">OSB04_023898</name>
</gene>
<comment type="caution">
    <text evidence="3">The sequence shown here is derived from an EMBL/GenBank/DDBJ whole genome shotgun (WGS) entry which is preliminary data.</text>
</comment>
<evidence type="ECO:0000256" key="2">
    <source>
        <dbReference type="SAM" id="Phobius"/>
    </source>
</evidence>
<evidence type="ECO:0000313" key="3">
    <source>
        <dbReference type="EMBL" id="KAJ9544191.1"/>
    </source>
</evidence>
<evidence type="ECO:0000313" key="4">
    <source>
        <dbReference type="Proteomes" id="UP001172457"/>
    </source>
</evidence>
<keyword evidence="4" id="KW-1185">Reference proteome</keyword>
<protein>
    <recommendedName>
        <fullName evidence="5">CCHC-type domain-containing protein</fullName>
    </recommendedName>
</protein>
<feature type="compositionally biased region" description="Low complexity" evidence="1">
    <location>
        <begin position="341"/>
        <end position="351"/>
    </location>
</feature>
<sequence>MIQFLNNIDKTLMVSIREGPIKPYIDIPGTPETTTTPAIEPRQVFKLFRHYNELEKIRAELDDKALTFLTMAIPNDLFNRVDSSDTAKGLWDELEKQFQGTERSIQAKLNQGVGAYEGFKALEGETLADSYNWFNIILNDLRRNGMHKSTSEINFKFLKNLNPEWDHYSKSIADSLALLTEKKKSVLPSTSSKKKIHSKAFVTELSDSDSETIEDETSESDVDLKRVADKLALLSSSIHKRYGKKKLYSKPKFENYKKDKYKPKEYEKRPERKSYDKGKTDDKGNLCLNCGKPGHFVCDNRHILAFRELVDLESGICTLSIVQNAKLLKSTDPYERPSRNPSEPARSGSSARRPRTIIEEGDSLSDSDATSHPVPSRSVSPPVYGPATRTELRVRTTARKSVPMPTRMTFRIPTGDGAGPSQVRGQGGSSSSSSSTSSSPPPYRPSAVLPRPPPVAPVPRPPPVVRAPVMCLRGMTPAERQEVARLARGQDIHEHMIDHHNHMIDSLINVAGADSQQLTRVVALLSHTMASLSHLYTIVCMMIALAMILIAWTVWGARF</sequence>
<organism evidence="3 4">
    <name type="scientific">Centaurea solstitialis</name>
    <name type="common">yellow star-thistle</name>
    <dbReference type="NCBI Taxonomy" id="347529"/>
    <lineage>
        <taxon>Eukaryota</taxon>
        <taxon>Viridiplantae</taxon>
        <taxon>Streptophyta</taxon>
        <taxon>Embryophyta</taxon>
        <taxon>Tracheophyta</taxon>
        <taxon>Spermatophyta</taxon>
        <taxon>Magnoliopsida</taxon>
        <taxon>eudicotyledons</taxon>
        <taxon>Gunneridae</taxon>
        <taxon>Pentapetalae</taxon>
        <taxon>asterids</taxon>
        <taxon>campanulids</taxon>
        <taxon>Asterales</taxon>
        <taxon>Asteraceae</taxon>
        <taxon>Carduoideae</taxon>
        <taxon>Cardueae</taxon>
        <taxon>Centaureinae</taxon>
        <taxon>Centaurea</taxon>
    </lineage>
</organism>